<evidence type="ECO:0000256" key="1">
    <source>
        <dbReference type="SAM" id="MobiDB-lite"/>
    </source>
</evidence>
<feature type="compositionally biased region" description="Polar residues" evidence="1">
    <location>
        <begin position="138"/>
        <end position="148"/>
    </location>
</feature>
<dbReference type="EMBL" id="JAACJK010000163">
    <property type="protein sequence ID" value="KAF5326446.1"/>
    <property type="molecule type" value="Genomic_DNA"/>
</dbReference>
<evidence type="ECO:0000313" key="3">
    <source>
        <dbReference type="EMBL" id="KAF5326446.1"/>
    </source>
</evidence>
<evidence type="ECO:0000313" key="4">
    <source>
        <dbReference type="Proteomes" id="UP000541558"/>
    </source>
</evidence>
<feature type="transmembrane region" description="Helical" evidence="2">
    <location>
        <begin position="173"/>
        <end position="197"/>
    </location>
</feature>
<keyword evidence="4" id="KW-1185">Reference proteome</keyword>
<dbReference type="Proteomes" id="UP000541558">
    <property type="component" value="Unassembled WGS sequence"/>
</dbReference>
<keyword evidence="2" id="KW-1133">Transmembrane helix</keyword>
<feature type="compositionally biased region" description="Basic and acidic residues" evidence="1">
    <location>
        <begin position="201"/>
        <end position="211"/>
    </location>
</feature>
<feature type="compositionally biased region" description="Low complexity" evidence="1">
    <location>
        <begin position="46"/>
        <end position="75"/>
    </location>
</feature>
<accession>A0A8H5BP41</accession>
<feature type="region of interest" description="Disordered" evidence="1">
    <location>
        <begin position="201"/>
        <end position="230"/>
    </location>
</feature>
<gene>
    <name evidence="3" type="ORF">D9611_000576</name>
</gene>
<keyword evidence="2" id="KW-0472">Membrane</keyword>
<reference evidence="3 4" key="1">
    <citation type="journal article" date="2020" name="ISME J.">
        <title>Uncovering the hidden diversity of litter-decomposition mechanisms in mushroom-forming fungi.</title>
        <authorList>
            <person name="Floudas D."/>
            <person name="Bentzer J."/>
            <person name="Ahren D."/>
            <person name="Johansson T."/>
            <person name="Persson P."/>
            <person name="Tunlid A."/>
        </authorList>
    </citation>
    <scope>NUCLEOTIDE SEQUENCE [LARGE SCALE GENOMIC DNA]</scope>
    <source>
        <strain evidence="3 4">CBS 175.51</strain>
    </source>
</reference>
<keyword evidence="2" id="KW-0812">Transmembrane</keyword>
<feature type="compositionally biased region" description="Basic and acidic residues" evidence="1">
    <location>
        <begin position="12"/>
        <end position="45"/>
    </location>
</feature>
<feature type="compositionally biased region" description="Low complexity" evidence="1">
    <location>
        <begin position="212"/>
        <end position="230"/>
    </location>
</feature>
<comment type="caution">
    <text evidence="3">The sequence shown here is derived from an EMBL/GenBank/DDBJ whole genome shotgun (WGS) entry which is preliminary data.</text>
</comment>
<proteinExistence type="predicted"/>
<organism evidence="3 4">
    <name type="scientific">Ephemerocybe angulata</name>
    <dbReference type="NCBI Taxonomy" id="980116"/>
    <lineage>
        <taxon>Eukaryota</taxon>
        <taxon>Fungi</taxon>
        <taxon>Dikarya</taxon>
        <taxon>Basidiomycota</taxon>
        <taxon>Agaricomycotina</taxon>
        <taxon>Agaricomycetes</taxon>
        <taxon>Agaricomycetidae</taxon>
        <taxon>Agaricales</taxon>
        <taxon>Agaricineae</taxon>
        <taxon>Psathyrellaceae</taxon>
        <taxon>Ephemerocybe</taxon>
    </lineage>
</organism>
<sequence>MSAAANPISGAYRDRSKDPGHDADVDLEKEIGVKEDDVQVVEREPTASSSSPSKPSPIATTTAAPPSSNNRASKSSSKRRSNSSQKRDSTKPSKRHSKTHRRTGSSTPSLASPRGSKHLPPRSPLSSTPPPSPPANDDNASLSSLTPSQVPPMNVTKYTMSRRLSPYWSTKRGYATIAAIALLFVGVIVGAAVGGVLSNRADQKEGDKEAEASSAAESASSASSASASASGALETRGVGRMGYEIGAPVVTATGRQFAIRGGARPAFEFVPTPAPTATSL</sequence>
<dbReference type="AlphaFoldDB" id="A0A8H5BP41"/>
<feature type="region of interest" description="Disordered" evidence="1">
    <location>
        <begin position="1"/>
        <end position="154"/>
    </location>
</feature>
<feature type="compositionally biased region" description="Basic residues" evidence="1">
    <location>
        <begin position="92"/>
        <end position="103"/>
    </location>
</feature>
<protein>
    <submittedName>
        <fullName evidence="3">Uncharacterized protein</fullName>
    </submittedName>
</protein>
<evidence type="ECO:0000256" key="2">
    <source>
        <dbReference type="SAM" id="Phobius"/>
    </source>
</evidence>
<dbReference type="OrthoDB" id="3097796at2759"/>
<name>A0A8H5BP41_9AGAR</name>
<feature type="compositionally biased region" description="Pro residues" evidence="1">
    <location>
        <begin position="121"/>
        <end position="134"/>
    </location>
</feature>